<dbReference type="Proteomes" id="UP000007464">
    <property type="component" value="Chromosome"/>
</dbReference>
<organism evidence="10 11">
    <name type="scientific">Blochmanniella vafra (strain BVAF)</name>
    <dbReference type="NCBI Taxonomy" id="859654"/>
    <lineage>
        <taxon>Bacteria</taxon>
        <taxon>Pseudomonadati</taxon>
        <taxon>Pseudomonadota</taxon>
        <taxon>Gammaproteobacteria</taxon>
        <taxon>Enterobacterales</taxon>
        <taxon>Enterobacteriaceae</taxon>
        <taxon>ant endosymbionts</taxon>
        <taxon>Candidatus Blochmanniella</taxon>
    </lineage>
</organism>
<dbReference type="HOGENOM" id="CLU_043966_5_1_6"/>
<dbReference type="InterPro" id="IPR001796">
    <property type="entry name" value="DHFR_dom"/>
</dbReference>
<dbReference type="PROSITE" id="PS00075">
    <property type="entry name" value="DHFR_1"/>
    <property type="match status" value="1"/>
</dbReference>
<protein>
    <recommendedName>
        <fullName evidence="3">dihydrofolate reductase</fullName>
        <ecNumber evidence="3">1.5.1.3</ecNumber>
    </recommendedName>
</protein>
<evidence type="ECO:0000256" key="4">
    <source>
        <dbReference type="ARBA" id="ARBA00022563"/>
    </source>
</evidence>
<dbReference type="GO" id="GO:0046452">
    <property type="term" value="P:dihydrofolate metabolic process"/>
    <property type="evidence" value="ECO:0007669"/>
    <property type="project" value="TreeGrafter"/>
</dbReference>
<dbReference type="PRINTS" id="PR00070">
    <property type="entry name" value="DHFR"/>
</dbReference>
<evidence type="ECO:0000313" key="10">
    <source>
        <dbReference type="EMBL" id="ADV33532.1"/>
    </source>
</evidence>
<dbReference type="UniPathway" id="UPA00077">
    <property type="reaction ID" value="UER00158"/>
</dbReference>
<reference evidence="10 11" key="1">
    <citation type="journal article" date="2010" name="BMC Genomics">
        <title>Unprecedented loss of ammonia assimilation capability in a urease-encoding bacterial mutualist.</title>
        <authorList>
            <person name="Williams L.E."/>
            <person name="Wernegreen J.J."/>
        </authorList>
    </citation>
    <scope>NUCLEOTIDE SEQUENCE [LARGE SCALE GENOMIC DNA]</scope>
    <source>
        <strain evidence="10 11">BVAF</strain>
    </source>
</reference>
<keyword evidence="6" id="KW-0560">Oxidoreductase</keyword>
<dbReference type="Gene3D" id="3.40.430.10">
    <property type="entry name" value="Dihydrofolate Reductase, subunit A"/>
    <property type="match status" value="1"/>
</dbReference>
<name>E8Q5N5_BLOVB</name>
<dbReference type="KEGG" id="bva:BVAF_125"/>
<dbReference type="PANTHER" id="PTHR48069:SF3">
    <property type="entry name" value="DIHYDROFOLATE REDUCTASE"/>
    <property type="match status" value="1"/>
</dbReference>
<keyword evidence="5" id="KW-0521">NADP</keyword>
<dbReference type="SUPFAM" id="SSF53597">
    <property type="entry name" value="Dihydrofolate reductase-like"/>
    <property type="match status" value="1"/>
</dbReference>
<dbReference type="GO" id="GO:0046654">
    <property type="term" value="P:tetrahydrofolate biosynthetic process"/>
    <property type="evidence" value="ECO:0007669"/>
    <property type="project" value="UniProtKB-UniPathway"/>
</dbReference>
<dbReference type="EC" id="1.5.1.3" evidence="3"/>
<gene>
    <name evidence="10" type="primary">folA</name>
    <name evidence="10" type="ordered locus">BVAF_125</name>
</gene>
<evidence type="ECO:0000256" key="8">
    <source>
        <dbReference type="RuleBase" id="RU004474"/>
    </source>
</evidence>
<dbReference type="PANTHER" id="PTHR48069">
    <property type="entry name" value="DIHYDROFOLATE REDUCTASE"/>
    <property type="match status" value="1"/>
</dbReference>
<evidence type="ECO:0000256" key="2">
    <source>
        <dbReference type="ARBA" id="ARBA00009539"/>
    </source>
</evidence>
<accession>E8Q5N5</accession>
<evidence type="ECO:0000256" key="6">
    <source>
        <dbReference type="ARBA" id="ARBA00023002"/>
    </source>
</evidence>
<dbReference type="InterPro" id="IPR017925">
    <property type="entry name" value="DHFR_CS"/>
</dbReference>
<evidence type="ECO:0000256" key="1">
    <source>
        <dbReference type="ARBA" id="ARBA00004903"/>
    </source>
</evidence>
<dbReference type="CDD" id="cd00209">
    <property type="entry name" value="DHFR"/>
    <property type="match status" value="1"/>
</dbReference>
<keyword evidence="4" id="KW-0554">One-carbon metabolism</keyword>
<evidence type="ECO:0000259" key="9">
    <source>
        <dbReference type="PROSITE" id="PS51330"/>
    </source>
</evidence>
<evidence type="ECO:0000256" key="3">
    <source>
        <dbReference type="ARBA" id="ARBA00012856"/>
    </source>
</evidence>
<dbReference type="GO" id="GO:0005829">
    <property type="term" value="C:cytosol"/>
    <property type="evidence" value="ECO:0007669"/>
    <property type="project" value="TreeGrafter"/>
</dbReference>
<comment type="similarity">
    <text evidence="2 8">Belongs to the dihydrofolate reductase family.</text>
</comment>
<evidence type="ECO:0000256" key="5">
    <source>
        <dbReference type="ARBA" id="ARBA00022857"/>
    </source>
</evidence>
<feature type="domain" description="DHFR" evidence="9">
    <location>
        <begin position="1"/>
        <end position="169"/>
    </location>
</feature>
<dbReference type="PROSITE" id="PS51330">
    <property type="entry name" value="DHFR_2"/>
    <property type="match status" value="1"/>
</dbReference>
<dbReference type="Pfam" id="PF00186">
    <property type="entry name" value="DHFR_1"/>
    <property type="match status" value="1"/>
</dbReference>
<comment type="pathway">
    <text evidence="1">Cofactor biosynthesis; tetrahydrofolate biosynthesis; 5,6,7,8-tetrahydrofolate from 7,8-dihydrofolate: step 1/1.</text>
</comment>
<dbReference type="AlphaFoldDB" id="E8Q5N5"/>
<proteinExistence type="inferred from homology"/>
<dbReference type="OrthoDB" id="9804315at2"/>
<dbReference type="GO" id="GO:0006730">
    <property type="term" value="P:one-carbon metabolic process"/>
    <property type="evidence" value="ECO:0007669"/>
    <property type="project" value="UniProtKB-KW"/>
</dbReference>
<keyword evidence="11" id="KW-1185">Reference proteome</keyword>
<dbReference type="STRING" id="859654.BVAF_125"/>
<dbReference type="InterPro" id="IPR012259">
    <property type="entry name" value="DHFR"/>
</dbReference>
<dbReference type="InterPro" id="IPR024072">
    <property type="entry name" value="DHFR-like_dom_sf"/>
</dbReference>
<dbReference type="GO" id="GO:0050661">
    <property type="term" value="F:NADP binding"/>
    <property type="evidence" value="ECO:0007669"/>
    <property type="project" value="InterPro"/>
</dbReference>
<dbReference type="EMBL" id="CP002189">
    <property type="protein sequence ID" value="ADV33532.1"/>
    <property type="molecule type" value="Genomic_DNA"/>
</dbReference>
<comment type="function">
    <text evidence="7">Key enzyme in folate metabolism. Catalyzes an essential reaction for de novo glycine and purine synthesis, and for DNA precursor synthesis.</text>
</comment>
<dbReference type="GO" id="GO:0004146">
    <property type="term" value="F:dihydrofolate reductase activity"/>
    <property type="evidence" value="ECO:0007669"/>
    <property type="project" value="UniProtKB-EC"/>
</dbReference>
<evidence type="ECO:0000256" key="7">
    <source>
        <dbReference type="ARBA" id="ARBA00025067"/>
    </source>
</evidence>
<dbReference type="GO" id="GO:0046655">
    <property type="term" value="P:folic acid metabolic process"/>
    <property type="evidence" value="ECO:0007669"/>
    <property type="project" value="TreeGrafter"/>
</dbReference>
<dbReference type="RefSeq" id="WP_013516457.1">
    <property type="nucleotide sequence ID" value="NC_014909.2"/>
</dbReference>
<evidence type="ECO:0000313" key="11">
    <source>
        <dbReference type="Proteomes" id="UP000007464"/>
    </source>
</evidence>
<sequence>MISLISILTINHVIGRKNIIPWYFSIDMNWFKYHTTNKPIIMGRKTFESIGKKSLSNRINIVLSNRLSNNNNEFNNVIFVDDPNKVLSLSLVNKSKEIMVIGGSALYKIFFPKCTRMYLTYINTVYNYGDKWFPSYKKGDWKVICDIYKTCKSSCNKTMYTLNFKIFDR</sequence>